<dbReference type="Pfam" id="PF25445">
    <property type="entry name" value="CCHC_ZFPM2"/>
    <property type="match status" value="1"/>
</dbReference>
<evidence type="ECO:0000256" key="6">
    <source>
        <dbReference type="ARBA" id="ARBA00022833"/>
    </source>
</evidence>
<accession>Q4T246</accession>
<evidence type="ECO:0000256" key="11">
    <source>
        <dbReference type="ARBA" id="ARBA00023242"/>
    </source>
</evidence>
<reference evidence="14" key="2">
    <citation type="submission" date="2004-02" db="EMBL/GenBank/DDBJ databases">
        <authorList>
            <consortium name="Genoscope"/>
            <consortium name="Whitehead Institute Centre for Genome Research"/>
        </authorList>
    </citation>
    <scope>NUCLEOTIDE SEQUENCE</scope>
</reference>
<dbReference type="InterPro" id="IPR034731">
    <property type="entry name" value="Znf_CCHC_FOG"/>
</dbReference>
<reference evidence="14" key="1">
    <citation type="journal article" date="2004" name="Nature">
        <title>Genome duplication in the teleost fish Tetraodon nigroviridis reveals the early vertebrate proto-karyotype.</title>
        <authorList>
            <person name="Jaillon O."/>
            <person name="Aury J.-M."/>
            <person name="Brunet F."/>
            <person name="Petit J.-L."/>
            <person name="Stange-Thomann N."/>
            <person name="Mauceli E."/>
            <person name="Bouneau L."/>
            <person name="Fischer C."/>
            <person name="Ozouf-Costaz C."/>
            <person name="Bernot A."/>
            <person name="Nicaud S."/>
            <person name="Jaffe D."/>
            <person name="Fisher S."/>
            <person name="Lutfalla G."/>
            <person name="Dossat C."/>
            <person name="Segurens B."/>
            <person name="Dasilva C."/>
            <person name="Salanoubat M."/>
            <person name="Levy M."/>
            <person name="Boudet N."/>
            <person name="Castellano S."/>
            <person name="Anthouard V."/>
            <person name="Jubin C."/>
            <person name="Castelli V."/>
            <person name="Katinka M."/>
            <person name="Vacherie B."/>
            <person name="Biemont C."/>
            <person name="Skalli Z."/>
            <person name="Cattolico L."/>
            <person name="Poulain J."/>
            <person name="De Berardinis V."/>
            <person name="Cruaud C."/>
            <person name="Duprat S."/>
            <person name="Brottier P."/>
            <person name="Coutanceau J.-P."/>
            <person name="Gouzy J."/>
            <person name="Parra G."/>
            <person name="Lardier G."/>
            <person name="Chapple C."/>
            <person name="McKernan K.J."/>
            <person name="McEwan P."/>
            <person name="Bosak S."/>
            <person name="Kellis M."/>
            <person name="Volff J.-N."/>
            <person name="Guigo R."/>
            <person name="Zody M.C."/>
            <person name="Mesirov J."/>
            <person name="Lindblad-Toh K."/>
            <person name="Birren B."/>
            <person name="Nusbaum C."/>
            <person name="Kahn D."/>
            <person name="Robinson-Rechavi M."/>
            <person name="Laudet V."/>
            <person name="Schachter V."/>
            <person name="Quetier F."/>
            <person name="Saurin W."/>
            <person name="Scarpelli C."/>
            <person name="Wincker P."/>
            <person name="Lander E.S."/>
            <person name="Weissenbach J."/>
            <person name="Roest Crollius H."/>
        </authorList>
    </citation>
    <scope>NUCLEOTIDE SEQUENCE [LARGE SCALE GENOMIC DNA]</scope>
</reference>
<comment type="caution">
    <text evidence="14">The sequence shown here is derived from an EMBL/GenBank/DDBJ whole genome shotgun (WGS) entry which is preliminary data.</text>
</comment>
<keyword evidence="10" id="KW-0804">Transcription</keyword>
<evidence type="ECO:0000313" key="14">
    <source>
        <dbReference type="EMBL" id="CAF93036.1"/>
    </source>
</evidence>
<protein>
    <submittedName>
        <fullName evidence="14">(spotted green pufferfish) hypothetical protein</fullName>
    </submittedName>
</protein>
<dbReference type="GO" id="GO:0030218">
    <property type="term" value="P:erythrocyte differentiation"/>
    <property type="evidence" value="ECO:0007669"/>
    <property type="project" value="TreeGrafter"/>
</dbReference>
<feature type="compositionally biased region" description="Low complexity" evidence="12">
    <location>
        <begin position="28"/>
        <end position="40"/>
    </location>
</feature>
<dbReference type="GO" id="GO:0008270">
    <property type="term" value="F:zinc ion binding"/>
    <property type="evidence" value="ECO:0007669"/>
    <property type="project" value="UniProtKB-KW"/>
</dbReference>
<feature type="domain" description="CCHC FOG-type" evidence="13">
    <location>
        <begin position="139"/>
        <end position="172"/>
    </location>
</feature>
<dbReference type="GO" id="GO:0030219">
    <property type="term" value="P:megakaryocyte differentiation"/>
    <property type="evidence" value="ECO:0007669"/>
    <property type="project" value="TreeGrafter"/>
</dbReference>
<evidence type="ECO:0000256" key="2">
    <source>
        <dbReference type="ARBA" id="ARBA00022491"/>
    </source>
</evidence>
<evidence type="ECO:0000256" key="5">
    <source>
        <dbReference type="ARBA" id="ARBA00022771"/>
    </source>
</evidence>
<evidence type="ECO:0000256" key="3">
    <source>
        <dbReference type="ARBA" id="ARBA00022723"/>
    </source>
</evidence>
<evidence type="ECO:0000256" key="4">
    <source>
        <dbReference type="ARBA" id="ARBA00022737"/>
    </source>
</evidence>
<dbReference type="EMBL" id="CAAE01010345">
    <property type="protein sequence ID" value="CAF93036.1"/>
    <property type="molecule type" value="Genomic_DNA"/>
</dbReference>
<feature type="compositionally biased region" description="Low complexity" evidence="12">
    <location>
        <begin position="98"/>
        <end position="113"/>
    </location>
</feature>
<evidence type="ECO:0000256" key="9">
    <source>
        <dbReference type="ARBA" id="ARBA00023159"/>
    </source>
</evidence>
<dbReference type="SUPFAM" id="SSF57667">
    <property type="entry name" value="beta-beta-alpha zinc fingers"/>
    <property type="match status" value="1"/>
</dbReference>
<gene>
    <name evidence="14" type="ORF">GSTENG00008506001</name>
</gene>
<proteinExistence type="predicted"/>
<feature type="non-terminal residue" evidence="14">
    <location>
        <position position="1"/>
    </location>
</feature>
<dbReference type="KEGG" id="tng:GSTEN00008506G001"/>
<evidence type="ECO:0000256" key="8">
    <source>
        <dbReference type="ARBA" id="ARBA00023125"/>
    </source>
</evidence>
<dbReference type="InterPro" id="IPR039746">
    <property type="entry name" value="FOG"/>
</dbReference>
<keyword evidence="4" id="KW-0677">Repeat</keyword>
<name>Q4T246_TETNG</name>
<keyword evidence="2" id="KW-0678">Repressor</keyword>
<dbReference type="OrthoDB" id="8742770at2759"/>
<sequence>RISCDLVEHFRSSHGLVVTVQTPQEPLARPSSSASASPCRSPRDGATAPPSSSSSSSSSSSRPLPEGQLGGINGQALAGSGPVSPASPLLNGNPGDGSPSSSPQAPPTLTLSPVPENLRESLAPAPSPQPAIKAGVVAAAPGSGRFCRLCNIRFSSLSTFIAHKKYYCSSHSAEHVK</sequence>
<dbReference type="GO" id="GO:0009653">
    <property type="term" value="P:anatomical structure morphogenesis"/>
    <property type="evidence" value="ECO:0007669"/>
    <property type="project" value="UniProtKB-ARBA"/>
</dbReference>
<dbReference type="GO" id="GO:0061629">
    <property type="term" value="F:RNA polymerase II-specific DNA-binding transcription factor binding"/>
    <property type="evidence" value="ECO:0007669"/>
    <property type="project" value="InterPro"/>
</dbReference>
<dbReference type="GO" id="GO:0005634">
    <property type="term" value="C:nucleus"/>
    <property type="evidence" value="ECO:0007669"/>
    <property type="project" value="UniProtKB-SubCell"/>
</dbReference>
<comment type="subcellular location">
    <subcellularLocation>
        <location evidence="1">Nucleus</location>
    </subcellularLocation>
</comment>
<keyword evidence="11" id="KW-0539">Nucleus</keyword>
<dbReference type="PANTHER" id="PTHR12958">
    <property type="entry name" value="FRIEND OF GATA2-RELATED"/>
    <property type="match status" value="1"/>
</dbReference>
<feature type="region of interest" description="Disordered" evidence="12">
    <location>
        <begin position="13"/>
        <end position="128"/>
    </location>
</feature>
<dbReference type="InterPro" id="IPR036236">
    <property type="entry name" value="Znf_C2H2_sf"/>
</dbReference>
<dbReference type="GO" id="GO:0000122">
    <property type="term" value="P:negative regulation of transcription by RNA polymerase II"/>
    <property type="evidence" value="ECO:0007669"/>
    <property type="project" value="TreeGrafter"/>
</dbReference>
<dbReference type="GO" id="GO:0045944">
    <property type="term" value="P:positive regulation of transcription by RNA polymerase II"/>
    <property type="evidence" value="ECO:0007669"/>
    <property type="project" value="TreeGrafter"/>
</dbReference>
<feature type="compositionally biased region" description="Low complexity" evidence="12">
    <location>
        <begin position="51"/>
        <end position="61"/>
    </location>
</feature>
<dbReference type="InterPro" id="IPR059121">
    <property type="entry name" value="CCHC_ZFPM2-like"/>
</dbReference>
<evidence type="ECO:0000256" key="1">
    <source>
        <dbReference type="ARBA" id="ARBA00004123"/>
    </source>
</evidence>
<organism evidence="14">
    <name type="scientific">Tetraodon nigroviridis</name>
    <name type="common">Spotted green pufferfish</name>
    <name type="synonym">Chelonodon nigroviridis</name>
    <dbReference type="NCBI Taxonomy" id="99883"/>
    <lineage>
        <taxon>Eukaryota</taxon>
        <taxon>Metazoa</taxon>
        <taxon>Chordata</taxon>
        <taxon>Craniata</taxon>
        <taxon>Vertebrata</taxon>
        <taxon>Euteleostomi</taxon>
        <taxon>Actinopterygii</taxon>
        <taxon>Neopterygii</taxon>
        <taxon>Teleostei</taxon>
        <taxon>Neoteleostei</taxon>
        <taxon>Acanthomorphata</taxon>
        <taxon>Eupercaria</taxon>
        <taxon>Tetraodontiformes</taxon>
        <taxon>Tetradontoidea</taxon>
        <taxon>Tetraodontidae</taxon>
        <taxon>Tetraodon</taxon>
    </lineage>
</organism>
<dbReference type="PANTHER" id="PTHR12958:SF4">
    <property type="entry name" value="ZINC FINGER PROTEIN ZFPM1"/>
    <property type="match status" value="1"/>
</dbReference>
<dbReference type="GO" id="GO:0007507">
    <property type="term" value="P:heart development"/>
    <property type="evidence" value="ECO:0007669"/>
    <property type="project" value="TreeGrafter"/>
</dbReference>
<keyword evidence="9" id="KW-0010">Activator</keyword>
<dbReference type="PROSITE" id="PS51810">
    <property type="entry name" value="ZF_CCHC_FOG"/>
    <property type="match status" value="1"/>
</dbReference>
<evidence type="ECO:0000256" key="12">
    <source>
        <dbReference type="SAM" id="MobiDB-lite"/>
    </source>
</evidence>
<keyword evidence="8" id="KW-0238">DNA-binding</keyword>
<evidence type="ECO:0000259" key="13">
    <source>
        <dbReference type="PROSITE" id="PS51810"/>
    </source>
</evidence>
<evidence type="ECO:0000256" key="7">
    <source>
        <dbReference type="ARBA" id="ARBA00023015"/>
    </source>
</evidence>
<dbReference type="GO" id="GO:0003677">
    <property type="term" value="F:DNA binding"/>
    <property type="evidence" value="ECO:0007669"/>
    <property type="project" value="UniProtKB-KW"/>
</dbReference>
<keyword evidence="3" id="KW-0479">Metal-binding</keyword>
<keyword evidence="6" id="KW-0862">Zinc</keyword>
<evidence type="ECO:0000256" key="10">
    <source>
        <dbReference type="ARBA" id="ARBA00023163"/>
    </source>
</evidence>
<keyword evidence="7" id="KW-0805">Transcription regulation</keyword>
<dbReference type="AlphaFoldDB" id="Q4T246"/>
<keyword evidence="5" id="KW-0863">Zinc-finger</keyword>